<dbReference type="EMBL" id="JAEHFX010000001">
    <property type="protein sequence ID" value="MBK0402137.1"/>
    <property type="molecule type" value="Genomic_DNA"/>
</dbReference>
<feature type="transmembrane region" description="Helical" evidence="1">
    <location>
        <begin position="215"/>
        <end position="235"/>
    </location>
</feature>
<keyword evidence="3" id="KW-1185">Reference proteome</keyword>
<feature type="transmembrane region" description="Helical" evidence="1">
    <location>
        <begin position="397"/>
        <end position="416"/>
    </location>
</feature>
<name>A0ABS1BYE2_9BACT</name>
<keyword evidence="1" id="KW-1133">Transmembrane helix</keyword>
<keyword evidence="1" id="KW-0472">Membrane</keyword>
<evidence type="ECO:0000313" key="2">
    <source>
        <dbReference type="EMBL" id="MBK0402137.1"/>
    </source>
</evidence>
<feature type="transmembrane region" description="Helical" evidence="1">
    <location>
        <begin position="247"/>
        <end position="268"/>
    </location>
</feature>
<feature type="transmembrane region" description="Helical" evidence="1">
    <location>
        <begin position="175"/>
        <end position="195"/>
    </location>
</feature>
<evidence type="ECO:0000256" key="1">
    <source>
        <dbReference type="SAM" id="Phobius"/>
    </source>
</evidence>
<accession>A0ABS1BYE2</accession>
<evidence type="ECO:0000313" key="3">
    <source>
        <dbReference type="Proteomes" id="UP000644147"/>
    </source>
</evidence>
<keyword evidence="1" id="KW-0812">Transmembrane</keyword>
<comment type="caution">
    <text evidence="2">The sequence shown here is derived from an EMBL/GenBank/DDBJ whole genome shotgun (WGS) entry which is preliminary data.</text>
</comment>
<gene>
    <name evidence="2" type="ORF">I5M27_04020</name>
</gene>
<feature type="transmembrane region" description="Helical" evidence="1">
    <location>
        <begin position="33"/>
        <end position="52"/>
    </location>
</feature>
<organism evidence="2 3">
    <name type="scientific">Adhaeribacter terrigena</name>
    <dbReference type="NCBI Taxonomy" id="2793070"/>
    <lineage>
        <taxon>Bacteria</taxon>
        <taxon>Pseudomonadati</taxon>
        <taxon>Bacteroidota</taxon>
        <taxon>Cytophagia</taxon>
        <taxon>Cytophagales</taxon>
        <taxon>Hymenobacteraceae</taxon>
        <taxon>Adhaeribacter</taxon>
    </lineage>
</organism>
<dbReference type="Proteomes" id="UP000644147">
    <property type="component" value="Unassembled WGS sequence"/>
</dbReference>
<evidence type="ECO:0008006" key="4">
    <source>
        <dbReference type="Google" id="ProtNLM"/>
    </source>
</evidence>
<dbReference type="RefSeq" id="WP_200504728.1">
    <property type="nucleotide sequence ID" value="NZ_JAEHFX010000001.1"/>
</dbReference>
<feature type="transmembrane region" description="Helical" evidence="1">
    <location>
        <begin position="145"/>
        <end position="166"/>
    </location>
</feature>
<feature type="transmembrane region" description="Helical" evidence="1">
    <location>
        <begin position="120"/>
        <end position="139"/>
    </location>
</feature>
<feature type="transmembrane region" description="Helical" evidence="1">
    <location>
        <begin position="93"/>
        <end position="113"/>
    </location>
</feature>
<proteinExistence type="predicted"/>
<feature type="transmembrane region" description="Helical" evidence="1">
    <location>
        <begin position="332"/>
        <end position="352"/>
    </location>
</feature>
<protein>
    <recommendedName>
        <fullName evidence="4">Glycosyltransferase RgtA/B/C/D-like domain-containing protein</fullName>
    </recommendedName>
</protein>
<feature type="transmembrane region" description="Helical" evidence="1">
    <location>
        <begin position="6"/>
        <end position="21"/>
    </location>
</feature>
<feature type="transmembrane region" description="Helical" evidence="1">
    <location>
        <begin position="364"/>
        <end position="385"/>
    </location>
</feature>
<reference evidence="2 3" key="1">
    <citation type="submission" date="2020-12" db="EMBL/GenBank/DDBJ databases">
        <title>Bacterial novel species Adhaeribacter sp. BT258 isolated from soil.</title>
        <authorList>
            <person name="Jung H.-Y."/>
        </authorList>
    </citation>
    <scope>NUCLEOTIDE SEQUENCE [LARGE SCALE GENOMIC DNA]</scope>
    <source>
        <strain evidence="2 3">BT258</strain>
    </source>
</reference>
<sequence length="428" mass="48966">MPVFHLLLSIGLLAGLIYWLWRKTAFNSCWNFIFWPALGFKLFCGVLLGWFYEGGCDTFVYQHYADKVTAIGYAAPEAYLKIIFLNVLPVADLVPFATFSNSFFFIKIVSLLNFITGSNYYLNGAFISLFSFAGCWFLVQAFARIFPGTANAAVLAFLFFPTAIFWNSGVMKEPVLMGALGFFWGLALKTVYFSGKKLWLNLLLLLLTSWLLWKIKFFVALIIFSLTAFWCLVLWAYKRFSFLRRKYVLPLSLLVIIAGFAVVLSFGLQKFASAFFYRHLVWNYETLKAQSVGKPIIALNDLKPELGSVLMNIPEALAGAIFRPFFWEGDNLLYRLAGAENLVIIILFLGSLSFFKKGRKQQFLGFYGVLIAFVLIMAVLIGLTTPNLGTLNRYRTIFLPFLVYLLLQAPFWQKMLDRFNLKFKSRRV</sequence>